<gene>
    <name evidence="1" type="ORF">NF867_13065</name>
</gene>
<dbReference type="CDD" id="cd02603">
    <property type="entry name" value="HAD_sEH-N_like"/>
    <property type="match status" value="1"/>
</dbReference>
<dbReference type="PANTHER" id="PTHR43611">
    <property type="entry name" value="ALPHA-D-GLUCOSE 1-PHOSPHATE PHOSPHATASE"/>
    <property type="match status" value="1"/>
</dbReference>
<dbReference type="Proteomes" id="UP001155182">
    <property type="component" value="Unassembled WGS sequence"/>
</dbReference>
<evidence type="ECO:0000313" key="1">
    <source>
        <dbReference type="EMBL" id="MCO4293796.1"/>
    </source>
</evidence>
<protein>
    <submittedName>
        <fullName evidence="1">HAD family phosphatase</fullName>
    </submittedName>
</protein>
<dbReference type="InterPro" id="IPR006439">
    <property type="entry name" value="HAD-SF_hydro_IA"/>
</dbReference>
<dbReference type="InterPro" id="IPR023214">
    <property type="entry name" value="HAD_sf"/>
</dbReference>
<dbReference type="SFLD" id="SFLDG01129">
    <property type="entry name" value="C1.5:_HAD__Beta-PGM__Phosphata"/>
    <property type="match status" value="1"/>
</dbReference>
<dbReference type="SUPFAM" id="SSF56784">
    <property type="entry name" value="HAD-like"/>
    <property type="match status" value="1"/>
</dbReference>
<reference evidence="1" key="1">
    <citation type="submission" date="2022-06" db="EMBL/GenBank/DDBJ databases">
        <title>Solitalea sp. MAHUQ-68 isolated from rhizospheric soil.</title>
        <authorList>
            <person name="Huq M.A."/>
        </authorList>
    </citation>
    <scope>NUCLEOTIDE SEQUENCE</scope>
    <source>
        <strain evidence="1">MAHUQ-68</strain>
    </source>
</reference>
<dbReference type="PANTHER" id="PTHR43611:SF3">
    <property type="entry name" value="FLAVIN MONONUCLEOTIDE HYDROLASE 1, CHLOROPLATIC"/>
    <property type="match status" value="1"/>
</dbReference>
<dbReference type="InterPro" id="IPR036412">
    <property type="entry name" value="HAD-like_sf"/>
</dbReference>
<accession>A0A9X2F3V0</accession>
<dbReference type="EMBL" id="JAMWYS010000043">
    <property type="protein sequence ID" value="MCO4293796.1"/>
    <property type="molecule type" value="Genomic_DNA"/>
</dbReference>
<dbReference type="AlphaFoldDB" id="A0A9X2F3V0"/>
<organism evidence="1 2">
    <name type="scientific">Solitalea agri</name>
    <dbReference type="NCBI Taxonomy" id="2953739"/>
    <lineage>
        <taxon>Bacteria</taxon>
        <taxon>Pseudomonadati</taxon>
        <taxon>Bacteroidota</taxon>
        <taxon>Sphingobacteriia</taxon>
        <taxon>Sphingobacteriales</taxon>
        <taxon>Sphingobacteriaceae</taxon>
        <taxon>Solitalea</taxon>
    </lineage>
</organism>
<dbReference type="Gene3D" id="1.10.150.240">
    <property type="entry name" value="Putative phosphatase, domain 2"/>
    <property type="match status" value="1"/>
</dbReference>
<sequence length="207" mass="23935">MKIIKNIIFDYGNVIFSIDFQRASQAFKNIGLEHIDDLFGHRAQANFFDDFEKGKITAELFVSEVKKFVPNASNQEIIDAWNALLIGIDEGNLELLLKAKAKYRTFLLSNNNEIHYNWIIEYLKHKWNIADMSGYFEKDYYSHLMGLRKPNADIFEEVLKIHNLNPEETLFIDDSPQHIATAAKLGLHTRLVAPGETLKEVLKEYLS</sequence>
<dbReference type="Pfam" id="PF00702">
    <property type="entry name" value="Hydrolase"/>
    <property type="match status" value="1"/>
</dbReference>
<dbReference type="RefSeq" id="WP_252588449.1">
    <property type="nucleotide sequence ID" value="NZ_JAMWYS010000043.1"/>
</dbReference>
<proteinExistence type="predicted"/>
<dbReference type="NCBIfam" id="TIGR01509">
    <property type="entry name" value="HAD-SF-IA-v3"/>
    <property type="match status" value="1"/>
</dbReference>
<dbReference type="SFLD" id="SFLDS00003">
    <property type="entry name" value="Haloacid_Dehalogenase"/>
    <property type="match status" value="1"/>
</dbReference>
<dbReference type="InterPro" id="IPR023198">
    <property type="entry name" value="PGP-like_dom2"/>
</dbReference>
<comment type="caution">
    <text evidence="1">The sequence shown here is derived from an EMBL/GenBank/DDBJ whole genome shotgun (WGS) entry which is preliminary data.</text>
</comment>
<keyword evidence="2" id="KW-1185">Reference proteome</keyword>
<dbReference type="Gene3D" id="3.40.50.1000">
    <property type="entry name" value="HAD superfamily/HAD-like"/>
    <property type="match status" value="1"/>
</dbReference>
<evidence type="ECO:0000313" key="2">
    <source>
        <dbReference type="Proteomes" id="UP001155182"/>
    </source>
</evidence>
<name>A0A9X2F3V0_9SPHI</name>